<keyword evidence="3" id="KW-1185">Reference proteome</keyword>
<keyword evidence="1" id="KW-0472">Membrane</keyword>
<proteinExistence type="predicted"/>
<dbReference type="RefSeq" id="WP_142028250.1">
    <property type="nucleotide sequence ID" value="NZ_VFQE01000004.1"/>
</dbReference>
<keyword evidence="1" id="KW-0812">Transmembrane</keyword>
<dbReference type="EMBL" id="VFQE01000004">
    <property type="protein sequence ID" value="TQN35370.1"/>
    <property type="molecule type" value="Genomic_DNA"/>
</dbReference>
<dbReference type="Proteomes" id="UP000319865">
    <property type="component" value="Unassembled WGS sequence"/>
</dbReference>
<dbReference type="AlphaFoldDB" id="A0A543NUA7"/>
<keyword evidence="1" id="KW-1133">Transmembrane helix</keyword>
<feature type="transmembrane region" description="Helical" evidence="1">
    <location>
        <begin position="12"/>
        <end position="30"/>
    </location>
</feature>
<protein>
    <submittedName>
        <fullName evidence="2">Uncharacterized protein DUF1622</fullName>
    </submittedName>
</protein>
<accession>A0A543NUA7</accession>
<evidence type="ECO:0000313" key="2">
    <source>
        <dbReference type="EMBL" id="TQN35370.1"/>
    </source>
</evidence>
<evidence type="ECO:0000256" key="1">
    <source>
        <dbReference type="SAM" id="Phobius"/>
    </source>
</evidence>
<feature type="transmembrane region" description="Helical" evidence="1">
    <location>
        <begin position="37"/>
        <end position="55"/>
    </location>
</feature>
<evidence type="ECO:0000313" key="3">
    <source>
        <dbReference type="Proteomes" id="UP000319865"/>
    </source>
</evidence>
<gene>
    <name evidence="2" type="ORF">FHU33_4995</name>
</gene>
<reference evidence="2 3" key="1">
    <citation type="submission" date="2019-06" db="EMBL/GenBank/DDBJ databases">
        <title>Sequencing the genomes of 1000 actinobacteria strains.</title>
        <authorList>
            <person name="Klenk H.-P."/>
        </authorList>
    </citation>
    <scope>NUCLEOTIDE SEQUENCE [LARGE SCALE GENOMIC DNA]</scope>
    <source>
        <strain evidence="2 3">DSM 46837</strain>
    </source>
</reference>
<name>A0A543NUA7_9ACTN</name>
<comment type="caution">
    <text evidence="2">The sequence shown here is derived from an EMBL/GenBank/DDBJ whole genome shotgun (WGS) entry which is preliminary data.</text>
</comment>
<sequence>MTGLLSDVVLWSSHAVAAAALAAGALALVGTRRPATALGVLLDLLLAAGLLRLAGEPNWQVILTAAVIVALRRLLGAALRGGPRPRPARDHEPRGRRLRHMVERVRSSAGEHLVRPAWRS</sequence>
<organism evidence="2 3">
    <name type="scientific">Blastococcus colisei</name>
    <dbReference type="NCBI Taxonomy" id="1564162"/>
    <lineage>
        <taxon>Bacteria</taxon>
        <taxon>Bacillati</taxon>
        <taxon>Actinomycetota</taxon>
        <taxon>Actinomycetes</taxon>
        <taxon>Geodermatophilales</taxon>
        <taxon>Geodermatophilaceae</taxon>
        <taxon>Blastococcus</taxon>
    </lineage>
</organism>
<feature type="transmembrane region" description="Helical" evidence="1">
    <location>
        <begin position="61"/>
        <end position="79"/>
    </location>
</feature>